<dbReference type="EMBL" id="DXCX01000051">
    <property type="protein sequence ID" value="HIY73300.1"/>
    <property type="molecule type" value="Genomic_DNA"/>
</dbReference>
<protein>
    <submittedName>
        <fullName evidence="1">Uncharacterized protein</fullName>
    </submittedName>
</protein>
<name>A0A9D1Z4X8_9FIRM</name>
<sequence length="119" mass="12983">MGEPIAVNFYTQCLRGGHRPWNSPDAKERLKAPVTCDPPAVMALCAACPRPHCPGDCRARKDLARTVGAKEAGLKKGIRMEDVAALYLARPRPSLAEIGAKLSISKSTVRYWLKKANLL</sequence>
<reference evidence="1" key="1">
    <citation type="journal article" date="2021" name="PeerJ">
        <title>Extensive microbial diversity within the chicken gut microbiome revealed by metagenomics and culture.</title>
        <authorList>
            <person name="Gilroy R."/>
            <person name="Ravi A."/>
            <person name="Getino M."/>
            <person name="Pursley I."/>
            <person name="Horton D.L."/>
            <person name="Alikhan N.F."/>
            <person name="Baker D."/>
            <person name="Gharbi K."/>
            <person name="Hall N."/>
            <person name="Watson M."/>
            <person name="Adriaenssens E.M."/>
            <person name="Foster-Nyarko E."/>
            <person name="Jarju S."/>
            <person name="Secka A."/>
            <person name="Antonio M."/>
            <person name="Oren A."/>
            <person name="Chaudhuri R.R."/>
            <person name="La Ragione R."/>
            <person name="Hildebrand F."/>
            <person name="Pallen M.J."/>
        </authorList>
    </citation>
    <scope>NUCLEOTIDE SEQUENCE</scope>
    <source>
        <strain evidence="1">CHK33-7979</strain>
    </source>
</reference>
<proteinExistence type="predicted"/>
<comment type="caution">
    <text evidence="1">The sequence shown here is derived from an EMBL/GenBank/DDBJ whole genome shotgun (WGS) entry which is preliminary data.</text>
</comment>
<evidence type="ECO:0000313" key="2">
    <source>
        <dbReference type="Proteomes" id="UP000886824"/>
    </source>
</evidence>
<evidence type="ECO:0000313" key="1">
    <source>
        <dbReference type="EMBL" id="HIY73300.1"/>
    </source>
</evidence>
<accession>A0A9D1Z4X8</accession>
<dbReference type="AlphaFoldDB" id="A0A9D1Z4X8"/>
<organism evidence="1 2">
    <name type="scientific">Candidatus Intestinimonas merdavium</name>
    <dbReference type="NCBI Taxonomy" id="2838622"/>
    <lineage>
        <taxon>Bacteria</taxon>
        <taxon>Bacillati</taxon>
        <taxon>Bacillota</taxon>
        <taxon>Clostridia</taxon>
        <taxon>Eubacteriales</taxon>
        <taxon>Intestinimonas</taxon>
    </lineage>
</organism>
<reference evidence="1" key="2">
    <citation type="submission" date="2021-04" db="EMBL/GenBank/DDBJ databases">
        <authorList>
            <person name="Gilroy R."/>
        </authorList>
    </citation>
    <scope>NUCLEOTIDE SEQUENCE</scope>
    <source>
        <strain evidence="1">CHK33-7979</strain>
    </source>
</reference>
<dbReference type="Proteomes" id="UP000886824">
    <property type="component" value="Unassembled WGS sequence"/>
</dbReference>
<gene>
    <name evidence="1" type="ORF">H9826_04915</name>
</gene>